<dbReference type="EMBL" id="JWJG01000028">
    <property type="protein sequence ID" value="KIF81773.1"/>
    <property type="molecule type" value="Genomic_DNA"/>
</dbReference>
<feature type="region of interest" description="Disordered" evidence="2">
    <location>
        <begin position="196"/>
        <end position="219"/>
    </location>
</feature>
<evidence type="ECO:0000256" key="2">
    <source>
        <dbReference type="SAM" id="MobiDB-lite"/>
    </source>
</evidence>
<dbReference type="PANTHER" id="PTHR38032">
    <property type="entry name" value="POLYMERASE-RELATED"/>
    <property type="match status" value="1"/>
</dbReference>
<proteinExistence type="predicted"/>
<sequence length="543" mass="58111">MADMNSQSLLFSLNEEKGELHVWFNPASGVPVADAASVKQALSDGGWGGFYLDDKAIDDFVASCRDAKEQVECVIGARRDGEYSLTVDSDLMTAWFTLVPPQGGKAVAREEVEDDLRRQGIIFGILPDQLAAAFSAGYCNRVAIARGIPPQEGIQTHFEPLYNKEQQPSDEDDRERIKYADLCHLQLVQPGDKLMRREPAVPGKNGTNIKGQPILPRSTPDVPFRAELQGACPDQSNPNLLVATSGGQPMPLNDGVMVNPVIEVLDVDLSTGSIAFEGTLHVGGDIKAGMHIKVSGDVIVNGVVEAAQIHAGGNVAVRGGVMGHPDSRPGSHALPETTARIYAGGTIQALFMENVHAEAAKSILIGRSARQCELIAGEEIVVGKAGSRSGQIMGGQTQATMRVATGSLGASTGMKTCVQVGIDPYLEKQIAGKELEFKRKCDEVDRVVKLLAYFKQNPQKGAGGVAEKVEATRRQLLAEIDHLTSELKALRAKVELAEQATVEVASEIFYGVEVRIGQQCWQVPDDMGGAKLELQGGRIVASK</sequence>
<dbReference type="STRING" id="709839.TSA66_14740"/>
<dbReference type="InterPro" id="IPR046865">
    <property type="entry name" value="FapA_b_solenoid"/>
</dbReference>
<name>A0A0C1Y3U0_9BURK</name>
<dbReference type="PANTHER" id="PTHR38032:SF1">
    <property type="entry name" value="RNA-BINDING PROTEIN KHPB N-TERMINAL DOMAIN-CONTAINING PROTEIN"/>
    <property type="match status" value="1"/>
</dbReference>
<organism evidence="4 5">
    <name type="scientific">Noviherbaspirillum autotrophicum</name>
    <dbReference type="NCBI Taxonomy" id="709839"/>
    <lineage>
        <taxon>Bacteria</taxon>
        <taxon>Pseudomonadati</taxon>
        <taxon>Pseudomonadota</taxon>
        <taxon>Betaproteobacteria</taxon>
        <taxon>Burkholderiales</taxon>
        <taxon>Oxalobacteraceae</taxon>
        <taxon>Noviherbaspirillum</taxon>
    </lineage>
</organism>
<evidence type="ECO:0000313" key="4">
    <source>
        <dbReference type="EMBL" id="KIF81773.1"/>
    </source>
</evidence>
<protein>
    <recommendedName>
        <fullName evidence="3">Flagellar Assembly Protein A N-terminal region domain-containing protein</fullName>
    </recommendedName>
</protein>
<gene>
    <name evidence="4" type="ORF">TSA66_14740</name>
</gene>
<evidence type="ECO:0000313" key="5">
    <source>
        <dbReference type="Proteomes" id="UP000031572"/>
    </source>
</evidence>
<dbReference type="InterPro" id="IPR046866">
    <property type="entry name" value="FapA_N"/>
</dbReference>
<dbReference type="RefSeq" id="WP_040040529.1">
    <property type="nucleotide sequence ID" value="NZ_JWJG01000028.1"/>
</dbReference>
<evidence type="ECO:0000256" key="1">
    <source>
        <dbReference type="SAM" id="Coils"/>
    </source>
</evidence>
<reference evidence="4 5" key="1">
    <citation type="submission" date="2014-12" db="EMBL/GenBank/DDBJ databases">
        <title>Denitrispirillum autotrophicum gen. nov., sp. nov., Denitrifying, Facultatively Autotrophic Bacteria Isolated from Rice Paddy Soil.</title>
        <authorList>
            <person name="Ishii S."/>
            <person name="Ashida N."/>
            <person name="Ohno H."/>
            <person name="Otsuka S."/>
            <person name="Yokota A."/>
            <person name="Senoo K."/>
        </authorList>
    </citation>
    <scope>NUCLEOTIDE SEQUENCE [LARGE SCALE GENOMIC DNA]</scope>
    <source>
        <strain evidence="4 5">TSA66</strain>
    </source>
</reference>
<dbReference type="Proteomes" id="UP000031572">
    <property type="component" value="Unassembled WGS sequence"/>
</dbReference>
<feature type="coiled-coil region" evidence="1">
    <location>
        <begin position="466"/>
        <end position="500"/>
    </location>
</feature>
<dbReference type="Pfam" id="PF20250">
    <property type="entry name" value="FapA_N"/>
    <property type="match status" value="1"/>
</dbReference>
<feature type="domain" description="Flagellar Assembly Protein A N-terminal region" evidence="3">
    <location>
        <begin position="84"/>
        <end position="250"/>
    </location>
</feature>
<comment type="caution">
    <text evidence="4">The sequence shown here is derived from an EMBL/GenBank/DDBJ whole genome shotgun (WGS) entry which is preliminary data.</text>
</comment>
<dbReference type="OrthoDB" id="5807941at2"/>
<dbReference type="AlphaFoldDB" id="A0A0C1Y3U0"/>
<dbReference type="Pfam" id="PF03961">
    <property type="entry name" value="FapA"/>
    <property type="match status" value="1"/>
</dbReference>
<dbReference type="InterPro" id="IPR005646">
    <property type="entry name" value="FapA"/>
</dbReference>
<evidence type="ECO:0000259" key="3">
    <source>
        <dbReference type="Pfam" id="PF20250"/>
    </source>
</evidence>
<keyword evidence="5" id="KW-1185">Reference proteome</keyword>
<keyword evidence="1" id="KW-0175">Coiled coil</keyword>
<accession>A0A0C1Y3U0</accession>